<dbReference type="EMBL" id="JX556418">
    <property type="protein sequence ID" value="AFV81253.1"/>
    <property type="molecule type" value="Genomic_DNA"/>
</dbReference>
<dbReference type="GeneID" id="14181752"/>
<dbReference type="Proteomes" id="UP000009398">
    <property type="component" value="Segment"/>
</dbReference>
<accession>K7R9C3</accession>
<dbReference type="RefSeq" id="YP_007111867.1">
    <property type="nucleotide sequence ID" value="NC_019713.1"/>
</dbReference>
<evidence type="ECO:0000313" key="2">
    <source>
        <dbReference type="Proteomes" id="UP000009398"/>
    </source>
</evidence>
<dbReference type="KEGG" id="vg:14181752"/>
<proteinExistence type="predicted"/>
<protein>
    <submittedName>
        <fullName evidence="1">Uncharacterized protein</fullName>
    </submittedName>
</protein>
<name>K7R9C3_9CAUD</name>
<gene>
    <name evidence="1" type="ORF">MAR10_021</name>
</gene>
<keyword evidence="2" id="KW-1185">Reference proteome</keyword>
<evidence type="ECO:0000313" key="1">
    <source>
        <dbReference type="EMBL" id="AFV81253.1"/>
    </source>
</evidence>
<reference evidence="1 2" key="1">
    <citation type="journal article" date="2012" name="J. Virol.">
        <title>Genome Sequence of Temperate Vibrio parahaemolyticus Bacteriophage vB_VpaS_MAR10.</title>
        <authorList>
            <person name="Alanis Villa A."/>
            <person name="Kropinski A.M."/>
            <person name="Abbasifar R."/>
            <person name="Abbasifar A."/>
            <person name="Griffiths M.W."/>
        </authorList>
    </citation>
    <scope>NUCLEOTIDE SEQUENCE [LARGE SCALE GENOMIC DNA]</scope>
</reference>
<organism evidence="1 2">
    <name type="scientific">Vibrio phage vB_VpaS_MAR10</name>
    <dbReference type="NCBI Taxonomy" id="1229755"/>
    <lineage>
        <taxon>Viruses</taxon>
        <taxon>Duplodnaviria</taxon>
        <taxon>Heunggongvirae</taxon>
        <taxon>Uroviricota</taxon>
        <taxon>Caudoviricetes</taxon>
        <taxon>Mardecavirus</taxon>
        <taxon>Mardecavirus MAR10</taxon>
    </lineage>
</organism>
<sequence length="133" mass="14616">MRNPTVKEVADEIESLTRGSGTTLRNSIMVAVNTMREGGPLTLFGYVVDKTGEATVFKCEVPVEEVVGVYPSTGEIIVRVDPPITGARLFPTMEVARVRASHRVVQRMEKLRKHSREVSGLTASKVPLLKLPQ</sequence>